<dbReference type="EMBL" id="CP027666">
    <property type="protein sequence ID" value="AVO33229.1"/>
    <property type="molecule type" value="Genomic_DNA"/>
</dbReference>
<dbReference type="GO" id="GO:0009401">
    <property type="term" value="P:phosphoenolpyruvate-dependent sugar phosphotransferase system"/>
    <property type="evidence" value="ECO:0007669"/>
    <property type="project" value="InterPro"/>
</dbReference>
<dbReference type="InterPro" id="IPR036662">
    <property type="entry name" value="PTS_EIIA_man-typ_sf"/>
</dbReference>
<evidence type="ECO:0000256" key="2">
    <source>
        <dbReference type="SAM" id="MobiDB-lite"/>
    </source>
</evidence>
<dbReference type="SUPFAM" id="SSF53062">
    <property type="entry name" value="PTS system fructose IIA component-like"/>
    <property type="match status" value="1"/>
</dbReference>
<dbReference type="AlphaFoldDB" id="A0A2S0MBG9"/>
<feature type="domain" description="PTS EIIA type-4" evidence="3">
    <location>
        <begin position="1"/>
        <end position="122"/>
    </location>
</feature>
<dbReference type="InterPro" id="IPR051471">
    <property type="entry name" value="Bacterial_PTS_sugar_comp"/>
</dbReference>
<dbReference type="PANTHER" id="PTHR33799:SF1">
    <property type="entry name" value="PTS SYSTEM MANNOSE-SPECIFIC EIIAB COMPONENT-RELATED"/>
    <property type="match status" value="1"/>
</dbReference>
<reference evidence="4 5" key="1">
    <citation type="submission" date="2018-03" db="EMBL/GenBank/DDBJ databases">
        <title>Genome sequencing of Ottowia sp.</title>
        <authorList>
            <person name="Kim S.-J."/>
            <person name="Heo J."/>
            <person name="Kwon S.-W."/>
        </authorList>
    </citation>
    <scope>NUCLEOTIDE SEQUENCE [LARGE SCALE GENOMIC DNA]</scope>
    <source>
        <strain evidence="4 5">KADR8-3</strain>
    </source>
</reference>
<sequence length="149" mass="15525">MNAVLIIAHAPLANALREGVLHCFPDAADAVAAVDIQAQAEPEASLAQAQHALAALPSDEVLVLTDIFGATPCNVAQRLVDGVRTRLIAGANLPMALRAMSYRAEPLEAMAARALAGGAQGVMSVAATGPQNQSRRPTPNDSEQHHHQQ</sequence>
<dbReference type="Gene3D" id="3.40.50.510">
    <property type="entry name" value="Phosphotransferase system, mannose-type IIA component"/>
    <property type="match status" value="1"/>
</dbReference>
<feature type="region of interest" description="Disordered" evidence="2">
    <location>
        <begin position="128"/>
        <end position="149"/>
    </location>
</feature>
<keyword evidence="1" id="KW-0808">Transferase</keyword>
<proteinExistence type="predicted"/>
<organism evidence="4 5">
    <name type="scientific">Ottowia oryzae</name>
    <dbReference type="NCBI Taxonomy" id="2109914"/>
    <lineage>
        <taxon>Bacteria</taxon>
        <taxon>Pseudomonadati</taxon>
        <taxon>Pseudomonadota</taxon>
        <taxon>Betaproteobacteria</taxon>
        <taxon>Burkholderiales</taxon>
        <taxon>Comamonadaceae</taxon>
        <taxon>Ottowia</taxon>
    </lineage>
</organism>
<dbReference type="Pfam" id="PF03610">
    <property type="entry name" value="EIIA-man"/>
    <property type="match status" value="1"/>
</dbReference>
<evidence type="ECO:0000256" key="1">
    <source>
        <dbReference type="ARBA" id="ARBA00022679"/>
    </source>
</evidence>
<dbReference type="GO" id="GO:0016740">
    <property type="term" value="F:transferase activity"/>
    <property type="evidence" value="ECO:0007669"/>
    <property type="project" value="UniProtKB-KW"/>
</dbReference>
<dbReference type="OrthoDB" id="8795346at2"/>
<protein>
    <submittedName>
        <fullName evidence="4">PTS fructose transporter subunit IIA</fullName>
    </submittedName>
</protein>
<feature type="compositionally biased region" description="Polar residues" evidence="2">
    <location>
        <begin position="129"/>
        <end position="141"/>
    </location>
</feature>
<keyword evidence="5" id="KW-1185">Reference proteome</keyword>
<evidence type="ECO:0000313" key="5">
    <source>
        <dbReference type="Proteomes" id="UP000239709"/>
    </source>
</evidence>
<dbReference type="PROSITE" id="PS51096">
    <property type="entry name" value="PTS_EIIA_TYPE_4"/>
    <property type="match status" value="1"/>
</dbReference>
<dbReference type="KEGG" id="otk:C6570_02400"/>
<dbReference type="Proteomes" id="UP000239709">
    <property type="component" value="Chromosome"/>
</dbReference>
<dbReference type="GO" id="GO:0016020">
    <property type="term" value="C:membrane"/>
    <property type="evidence" value="ECO:0007669"/>
    <property type="project" value="InterPro"/>
</dbReference>
<gene>
    <name evidence="4" type="ORF">C6570_02400</name>
</gene>
<dbReference type="RefSeq" id="WP_106701719.1">
    <property type="nucleotide sequence ID" value="NZ_CP027666.1"/>
</dbReference>
<evidence type="ECO:0000259" key="3">
    <source>
        <dbReference type="PROSITE" id="PS51096"/>
    </source>
</evidence>
<name>A0A2S0MBG9_9BURK</name>
<evidence type="ECO:0000313" key="4">
    <source>
        <dbReference type="EMBL" id="AVO33229.1"/>
    </source>
</evidence>
<dbReference type="InterPro" id="IPR004701">
    <property type="entry name" value="PTS_EIIA_man-typ"/>
</dbReference>
<accession>A0A2S0MBG9</accession>
<dbReference type="PANTHER" id="PTHR33799">
    <property type="entry name" value="PTS PERMEASE-RELATED-RELATED"/>
    <property type="match status" value="1"/>
</dbReference>